<dbReference type="SUPFAM" id="SSF56784">
    <property type="entry name" value="HAD-like"/>
    <property type="match status" value="1"/>
</dbReference>
<sequence length="67" mass="7843">MIYFKEREYQNLELKDLDNFVFDLDGTLLNSEAKIITKNLEAILKLKALGKTFLLQQGDIFILLEHI</sequence>
<dbReference type="AlphaFoldDB" id="A0A449AJG6"/>
<evidence type="ECO:0000313" key="1">
    <source>
        <dbReference type="EMBL" id="VEU65119.1"/>
    </source>
</evidence>
<dbReference type="Pfam" id="PF08282">
    <property type="entry name" value="Hydrolase_3"/>
    <property type="match status" value="1"/>
</dbReference>
<dbReference type="EMBL" id="LR214987">
    <property type="protein sequence ID" value="VEU65119.1"/>
    <property type="molecule type" value="Genomic_DNA"/>
</dbReference>
<keyword evidence="1" id="KW-0378">Hydrolase</keyword>
<accession>A0A449AJG6</accession>
<reference evidence="1 2" key="1">
    <citation type="submission" date="2019-01" db="EMBL/GenBank/DDBJ databases">
        <authorList>
            <consortium name="Pathogen Informatics"/>
        </authorList>
    </citation>
    <scope>NUCLEOTIDE SEQUENCE [LARGE SCALE GENOMIC DNA]</scope>
    <source>
        <strain evidence="1 2">NCTC10142</strain>
        <plasmid evidence="2">14</plasmid>
    </source>
</reference>
<name>A0A449AJG6_9BACT</name>
<proteinExistence type="predicted"/>
<geneLocation type="plasmid" evidence="1 2">
    <name>14</name>
</geneLocation>
<dbReference type="Proteomes" id="UP000289506">
    <property type="component" value="Plasmid 14"/>
</dbReference>
<dbReference type="GO" id="GO:0016787">
    <property type="term" value="F:hydrolase activity"/>
    <property type="evidence" value="ECO:0007669"/>
    <property type="project" value="UniProtKB-KW"/>
</dbReference>
<evidence type="ECO:0000313" key="2">
    <source>
        <dbReference type="Proteomes" id="UP000289506"/>
    </source>
</evidence>
<protein>
    <submittedName>
        <fullName evidence="1">Cof-like hydrolase</fullName>
    </submittedName>
</protein>
<gene>
    <name evidence="1" type="ORF">NCTC10142_00902</name>
</gene>
<dbReference type="InterPro" id="IPR023214">
    <property type="entry name" value="HAD_sf"/>
</dbReference>
<keyword evidence="1" id="KW-0614">Plasmid</keyword>
<dbReference type="Gene3D" id="3.40.50.1000">
    <property type="entry name" value="HAD superfamily/HAD-like"/>
    <property type="match status" value="1"/>
</dbReference>
<organism evidence="1 2">
    <name type="scientific">Mycoplasmopsis cynos</name>
    <dbReference type="NCBI Taxonomy" id="171284"/>
    <lineage>
        <taxon>Bacteria</taxon>
        <taxon>Bacillati</taxon>
        <taxon>Mycoplasmatota</taxon>
        <taxon>Mycoplasmoidales</taxon>
        <taxon>Metamycoplasmataceae</taxon>
        <taxon>Mycoplasmopsis</taxon>
    </lineage>
</organism>
<dbReference type="RefSeq" id="WP_223216337.1">
    <property type="nucleotide sequence ID" value="NZ_LR214987.1"/>
</dbReference>
<dbReference type="PROSITE" id="PS01228">
    <property type="entry name" value="COF_1"/>
    <property type="match status" value="1"/>
</dbReference>
<dbReference type="InterPro" id="IPR036412">
    <property type="entry name" value="HAD-like_sf"/>
</dbReference>